<evidence type="ECO:0008006" key="2">
    <source>
        <dbReference type="Google" id="ProtNLM"/>
    </source>
</evidence>
<dbReference type="EMBL" id="QGKY02000246">
    <property type="protein sequence ID" value="KAF2586079.1"/>
    <property type="molecule type" value="Genomic_DNA"/>
</dbReference>
<proteinExistence type="predicted"/>
<sequence length="211" mass="23177">MVSPVTVQEVINLAVQDAKEWQSAQAAVASSARNLSAGPPSLPTFDNEKLVCFVDAAWDASTRNCGIAGVFKGREQGKFQSFKDSRRYVDSALITLVKLLKTKGSRTELNNILTDIYYFSSRLKACSFIIFLLYFDPKKRTPEACIHASTSPRPTRSEPMDGQCLTGLCPRPVLTPIKIPLAGFDHASSHLEPKADLCKEMGCHLTPLKSL</sequence>
<name>A0A8S9JW87_BRACR</name>
<protein>
    <recommendedName>
        <fullName evidence="2">RNase H type-1 domain-containing protein</fullName>
    </recommendedName>
</protein>
<dbReference type="AlphaFoldDB" id="A0A8S9JW87"/>
<reference evidence="1" key="1">
    <citation type="submission" date="2019-12" db="EMBL/GenBank/DDBJ databases">
        <title>Genome sequencing and annotation of Brassica cretica.</title>
        <authorList>
            <person name="Studholme D.J."/>
            <person name="Sarris P.F."/>
        </authorList>
    </citation>
    <scope>NUCLEOTIDE SEQUENCE</scope>
    <source>
        <strain evidence="1">PFS-102/07</strain>
        <tissue evidence="1">Leaf</tissue>
    </source>
</reference>
<evidence type="ECO:0000313" key="1">
    <source>
        <dbReference type="EMBL" id="KAF2586079.1"/>
    </source>
</evidence>
<organism evidence="1">
    <name type="scientific">Brassica cretica</name>
    <name type="common">Mustard</name>
    <dbReference type="NCBI Taxonomy" id="69181"/>
    <lineage>
        <taxon>Eukaryota</taxon>
        <taxon>Viridiplantae</taxon>
        <taxon>Streptophyta</taxon>
        <taxon>Embryophyta</taxon>
        <taxon>Tracheophyta</taxon>
        <taxon>Spermatophyta</taxon>
        <taxon>Magnoliopsida</taxon>
        <taxon>eudicotyledons</taxon>
        <taxon>Gunneridae</taxon>
        <taxon>Pentapetalae</taxon>
        <taxon>rosids</taxon>
        <taxon>malvids</taxon>
        <taxon>Brassicales</taxon>
        <taxon>Brassicaceae</taxon>
        <taxon>Brassiceae</taxon>
        <taxon>Brassica</taxon>
    </lineage>
</organism>
<gene>
    <name evidence="1" type="ORF">F2Q70_00036948</name>
</gene>
<comment type="caution">
    <text evidence="1">The sequence shown here is derived from an EMBL/GenBank/DDBJ whole genome shotgun (WGS) entry which is preliminary data.</text>
</comment>
<accession>A0A8S9JW87</accession>